<protein>
    <recommendedName>
        <fullName evidence="1">DUF3846 domain-containing protein</fullName>
    </recommendedName>
</protein>
<reference evidence="2" key="1">
    <citation type="journal article" date="1997" name="Proc. Natl. Acad. Sci. U.S.A.">
        <title>Experimental surgery to create subgenomes of Bacillus subtilis 168.</title>
        <authorList>
            <person name="Itaya M."/>
            <person name="Tanaka T."/>
        </authorList>
    </citation>
    <scope>NUCLEOTIDE SEQUENCE</scope>
    <source>
        <strain evidence="2">IAM 11631</strain>
        <plasmid evidence="2">pLS32</plasmid>
    </source>
</reference>
<dbReference type="InterPro" id="IPR024559">
    <property type="entry name" value="DUF3846"/>
</dbReference>
<feature type="domain" description="DUF3846" evidence="1">
    <location>
        <begin position="10"/>
        <end position="107"/>
    </location>
</feature>
<accession>E9RJD8</accession>
<reference evidence="2" key="2">
    <citation type="submission" date="2011-02" db="EMBL/GenBank/DDBJ databases">
        <title>Genetic factors for stable replication of pLS32 in Bacillus subtilis.</title>
        <authorList>
            <person name="Itaya M."/>
        </authorList>
    </citation>
    <scope>NUCLEOTIDE SEQUENCE</scope>
    <source>
        <strain evidence="2">IAM 11631</strain>
        <plasmid evidence="2">pLS32</plasmid>
    </source>
</reference>
<dbReference type="AlphaFoldDB" id="E9RJD8"/>
<evidence type="ECO:0000313" key="2">
    <source>
        <dbReference type="EMBL" id="BAJ77033.1"/>
    </source>
</evidence>
<dbReference type="Pfam" id="PF12957">
    <property type="entry name" value="DUF3846"/>
    <property type="match status" value="1"/>
</dbReference>
<geneLocation type="plasmid" evidence="2">
    <name>pLS32</name>
</geneLocation>
<evidence type="ECO:0000259" key="1">
    <source>
        <dbReference type="Pfam" id="PF12957"/>
    </source>
</evidence>
<keyword evidence="2" id="KW-0614">Plasmid</keyword>
<sequence>MLNYATLKPGELINFKEGTGSTYDLLKKEIQGTLALTSIEELDVWYDDGFLLKEEPPMPSLIIKNTPNPSITDWDVMICGNIMFASSNEEGDTISLTEEATKILSKFKLALLGTNPVWVYHNYEVKQS</sequence>
<dbReference type="EMBL" id="AB615353">
    <property type="protein sequence ID" value="BAJ77033.1"/>
    <property type="molecule type" value="Genomic_DNA"/>
</dbReference>
<dbReference type="RefSeq" id="WP_013603313.1">
    <property type="nucleotide sequence ID" value="NC_015149.1"/>
</dbReference>
<organism evidence="2">
    <name type="scientific">Bacillus subtilis subsp. natto</name>
    <dbReference type="NCBI Taxonomy" id="86029"/>
    <lineage>
        <taxon>Bacteria</taxon>
        <taxon>Bacillati</taxon>
        <taxon>Bacillota</taxon>
        <taxon>Bacilli</taxon>
        <taxon>Bacillales</taxon>
        <taxon>Bacillaceae</taxon>
        <taxon>Bacillus</taxon>
    </lineage>
</organism>
<proteinExistence type="predicted"/>
<name>E9RJD8_BACNA</name>